<dbReference type="GO" id="GO:0004826">
    <property type="term" value="F:phenylalanine-tRNA ligase activity"/>
    <property type="evidence" value="ECO:0007669"/>
    <property type="project" value="UniProtKB-UniRule"/>
</dbReference>
<dbReference type="PROSITE" id="PS50886">
    <property type="entry name" value="TRBD"/>
    <property type="match status" value="1"/>
</dbReference>
<feature type="domain" description="B5" evidence="19">
    <location>
        <begin position="409"/>
        <end position="484"/>
    </location>
</feature>
<evidence type="ECO:0000256" key="8">
    <source>
        <dbReference type="ARBA" id="ARBA00022741"/>
    </source>
</evidence>
<dbReference type="GO" id="GO:0005524">
    <property type="term" value="F:ATP binding"/>
    <property type="evidence" value="ECO:0007669"/>
    <property type="project" value="UniProtKB-UniRule"/>
</dbReference>
<dbReference type="Gene3D" id="3.30.70.380">
    <property type="entry name" value="Ferrodoxin-fold anticodon-binding domain"/>
    <property type="match status" value="1"/>
</dbReference>
<feature type="binding site" evidence="15">
    <location>
        <position position="472"/>
    </location>
    <ligand>
        <name>Mg(2+)</name>
        <dbReference type="ChEBI" id="CHEBI:18420"/>
        <note>shared with alpha subunit</note>
    </ligand>
</feature>
<reference evidence="20" key="1">
    <citation type="journal article" date="2021" name="PeerJ">
        <title>Extensive microbial diversity within the chicken gut microbiome revealed by metagenomics and culture.</title>
        <authorList>
            <person name="Gilroy R."/>
            <person name="Ravi A."/>
            <person name="Getino M."/>
            <person name="Pursley I."/>
            <person name="Horton D.L."/>
            <person name="Alikhan N.F."/>
            <person name="Baker D."/>
            <person name="Gharbi K."/>
            <person name="Hall N."/>
            <person name="Watson M."/>
            <person name="Adriaenssens E.M."/>
            <person name="Foster-Nyarko E."/>
            <person name="Jarju S."/>
            <person name="Secka A."/>
            <person name="Antonio M."/>
            <person name="Oren A."/>
            <person name="Chaudhuri R.R."/>
            <person name="La Ragione R."/>
            <person name="Hildebrand F."/>
            <person name="Pallen M.J."/>
        </authorList>
    </citation>
    <scope>NUCLEOTIDE SEQUENCE</scope>
    <source>
        <strain evidence="20">1345</strain>
    </source>
</reference>
<dbReference type="FunFam" id="2.40.50.140:FF:000045">
    <property type="entry name" value="Phenylalanine--tRNA ligase beta subunit"/>
    <property type="match status" value="1"/>
</dbReference>
<proteinExistence type="inferred from homology"/>
<dbReference type="InterPro" id="IPR045864">
    <property type="entry name" value="aa-tRNA-synth_II/BPL/LPL"/>
</dbReference>
<dbReference type="Pfam" id="PF03147">
    <property type="entry name" value="FDX-ACB"/>
    <property type="match status" value="1"/>
</dbReference>
<dbReference type="Gene3D" id="3.30.56.10">
    <property type="match status" value="2"/>
</dbReference>
<accession>A0A9D1ZW26</accession>
<dbReference type="EMBL" id="DXCQ01000028">
    <property type="protein sequence ID" value="HIY96844.1"/>
    <property type="molecule type" value="Genomic_DNA"/>
</dbReference>
<dbReference type="InterPro" id="IPR012340">
    <property type="entry name" value="NA-bd_OB-fold"/>
</dbReference>
<dbReference type="SUPFAM" id="SSF50249">
    <property type="entry name" value="Nucleic acid-binding proteins"/>
    <property type="match status" value="1"/>
</dbReference>
<evidence type="ECO:0000256" key="2">
    <source>
        <dbReference type="ARBA" id="ARBA00008653"/>
    </source>
</evidence>
<evidence type="ECO:0000259" key="19">
    <source>
        <dbReference type="PROSITE" id="PS51483"/>
    </source>
</evidence>
<keyword evidence="8 15" id="KW-0547">Nucleotide-binding</keyword>
<reference evidence="20" key="2">
    <citation type="submission" date="2021-04" db="EMBL/GenBank/DDBJ databases">
        <authorList>
            <person name="Gilroy R."/>
        </authorList>
    </citation>
    <scope>NUCLEOTIDE SEQUENCE</scope>
    <source>
        <strain evidence="20">1345</strain>
    </source>
</reference>
<dbReference type="Pfam" id="PF03483">
    <property type="entry name" value="B3_4"/>
    <property type="match status" value="1"/>
</dbReference>
<keyword evidence="4 15" id="KW-0963">Cytoplasm</keyword>
<comment type="subunit">
    <text evidence="3 15">Tetramer of two alpha and two beta subunits.</text>
</comment>
<evidence type="ECO:0000313" key="21">
    <source>
        <dbReference type="Proteomes" id="UP000886750"/>
    </source>
</evidence>
<dbReference type="EC" id="6.1.1.20" evidence="15"/>
<dbReference type="PANTHER" id="PTHR10947">
    <property type="entry name" value="PHENYLALANYL-TRNA SYNTHETASE BETA CHAIN AND LEUCINE-RICH REPEAT-CONTAINING PROTEIN 47"/>
    <property type="match status" value="1"/>
</dbReference>
<comment type="subcellular location">
    <subcellularLocation>
        <location evidence="1 15">Cytoplasm</location>
    </subcellularLocation>
</comment>
<dbReference type="SMART" id="SM00874">
    <property type="entry name" value="B5"/>
    <property type="match status" value="1"/>
</dbReference>
<dbReference type="Gene3D" id="2.40.50.140">
    <property type="entry name" value="Nucleic acid-binding proteins"/>
    <property type="match status" value="1"/>
</dbReference>
<keyword evidence="10 15" id="KW-0460">Magnesium</keyword>
<dbReference type="SMART" id="SM00896">
    <property type="entry name" value="FDX-ACB"/>
    <property type="match status" value="1"/>
</dbReference>
<feature type="binding site" evidence="15">
    <location>
        <position position="462"/>
    </location>
    <ligand>
        <name>Mg(2+)</name>
        <dbReference type="ChEBI" id="CHEBI:18420"/>
        <note>shared with alpha subunit</note>
    </ligand>
</feature>
<dbReference type="Pfam" id="PF17759">
    <property type="entry name" value="tRNA_synthFbeta"/>
    <property type="match status" value="1"/>
</dbReference>
<evidence type="ECO:0000256" key="16">
    <source>
        <dbReference type="PROSITE-ProRule" id="PRU00209"/>
    </source>
</evidence>
<keyword evidence="11 16" id="KW-0694">RNA-binding</keyword>
<dbReference type="GO" id="GO:0016740">
    <property type="term" value="F:transferase activity"/>
    <property type="evidence" value="ECO:0007669"/>
    <property type="project" value="UniProtKB-ARBA"/>
</dbReference>
<keyword evidence="13 15" id="KW-0030">Aminoacyl-tRNA synthetase</keyword>
<organism evidence="20 21">
    <name type="scientific">Candidatus Borkfalkia excrementigallinarum</name>
    <dbReference type="NCBI Taxonomy" id="2838506"/>
    <lineage>
        <taxon>Bacteria</taxon>
        <taxon>Bacillati</taxon>
        <taxon>Bacillota</taxon>
        <taxon>Clostridia</taxon>
        <taxon>Christensenellales</taxon>
        <taxon>Christensenellaceae</taxon>
        <taxon>Candidatus Borkfalkia</taxon>
    </lineage>
</organism>
<comment type="similarity">
    <text evidence="2 15">Belongs to the phenylalanyl-tRNA synthetase beta subunit family. Type 1 subfamily.</text>
</comment>
<dbReference type="InterPro" id="IPR036690">
    <property type="entry name" value="Fdx_antiC-bd_sf"/>
</dbReference>
<dbReference type="GO" id="GO:0140096">
    <property type="term" value="F:catalytic activity, acting on a protein"/>
    <property type="evidence" value="ECO:0007669"/>
    <property type="project" value="UniProtKB-ARBA"/>
</dbReference>
<dbReference type="CDD" id="cd00769">
    <property type="entry name" value="PheRS_beta_core"/>
    <property type="match status" value="1"/>
</dbReference>
<dbReference type="Pfam" id="PF01588">
    <property type="entry name" value="tRNA_bind"/>
    <property type="match status" value="1"/>
</dbReference>
<evidence type="ECO:0000256" key="5">
    <source>
        <dbReference type="ARBA" id="ARBA00022555"/>
    </source>
</evidence>
<dbReference type="SUPFAM" id="SSF55681">
    <property type="entry name" value="Class II aaRS and biotin synthetases"/>
    <property type="match status" value="1"/>
</dbReference>
<dbReference type="SUPFAM" id="SSF46955">
    <property type="entry name" value="Putative DNA-binding domain"/>
    <property type="match status" value="1"/>
</dbReference>
<dbReference type="PROSITE" id="PS51447">
    <property type="entry name" value="FDX_ACB"/>
    <property type="match status" value="1"/>
</dbReference>
<dbReference type="Pfam" id="PF03484">
    <property type="entry name" value="B5"/>
    <property type="match status" value="1"/>
</dbReference>
<dbReference type="NCBIfam" id="TIGR00472">
    <property type="entry name" value="pheT_bact"/>
    <property type="match status" value="1"/>
</dbReference>
<evidence type="ECO:0000256" key="3">
    <source>
        <dbReference type="ARBA" id="ARBA00011209"/>
    </source>
</evidence>
<comment type="caution">
    <text evidence="20">The sequence shown here is derived from an EMBL/GenBank/DDBJ whole genome shotgun (WGS) entry which is preliminary data.</text>
</comment>
<dbReference type="Gene3D" id="3.50.40.10">
    <property type="entry name" value="Phenylalanyl-trna Synthetase, Chain B, domain 3"/>
    <property type="match status" value="1"/>
</dbReference>
<evidence type="ECO:0000256" key="14">
    <source>
        <dbReference type="ARBA" id="ARBA00049255"/>
    </source>
</evidence>
<feature type="binding site" evidence="15">
    <location>
        <position position="471"/>
    </location>
    <ligand>
        <name>Mg(2+)</name>
        <dbReference type="ChEBI" id="CHEBI:18420"/>
        <note>shared with alpha subunit</note>
    </ligand>
</feature>
<evidence type="ECO:0000256" key="9">
    <source>
        <dbReference type="ARBA" id="ARBA00022840"/>
    </source>
</evidence>
<dbReference type="HAMAP" id="MF_00283">
    <property type="entry name" value="Phe_tRNA_synth_beta1"/>
    <property type="match status" value="1"/>
</dbReference>
<evidence type="ECO:0000256" key="12">
    <source>
        <dbReference type="ARBA" id="ARBA00022917"/>
    </source>
</evidence>
<dbReference type="InterPro" id="IPR002547">
    <property type="entry name" value="tRNA-bd_dom"/>
</dbReference>
<dbReference type="InterPro" id="IPR005121">
    <property type="entry name" value="Fdx_antiC-bd"/>
</dbReference>
<feature type="domain" description="FDX-ACB" evidence="18">
    <location>
        <begin position="704"/>
        <end position="796"/>
    </location>
</feature>
<evidence type="ECO:0000256" key="1">
    <source>
        <dbReference type="ARBA" id="ARBA00004496"/>
    </source>
</evidence>
<protein>
    <recommendedName>
        <fullName evidence="15">Phenylalanine--tRNA ligase beta subunit</fullName>
        <ecNumber evidence="15">6.1.1.20</ecNumber>
    </recommendedName>
    <alternativeName>
        <fullName evidence="15">Phenylalanyl-tRNA synthetase beta subunit</fullName>
        <shortName evidence="15">PheRS</shortName>
    </alternativeName>
</protein>
<gene>
    <name evidence="15 20" type="primary">pheT</name>
    <name evidence="20" type="ORF">H9729_04075</name>
</gene>
<dbReference type="InterPro" id="IPR020825">
    <property type="entry name" value="Phe-tRNA_synthase-like_B3/B4"/>
</dbReference>
<keyword evidence="9 15" id="KW-0067">ATP-binding</keyword>
<dbReference type="PROSITE" id="PS51483">
    <property type="entry name" value="B5"/>
    <property type="match status" value="1"/>
</dbReference>
<comment type="catalytic activity">
    <reaction evidence="14 15">
        <text>tRNA(Phe) + L-phenylalanine + ATP = L-phenylalanyl-tRNA(Phe) + AMP + diphosphate + H(+)</text>
        <dbReference type="Rhea" id="RHEA:19413"/>
        <dbReference type="Rhea" id="RHEA-COMP:9668"/>
        <dbReference type="Rhea" id="RHEA-COMP:9699"/>
        <dbReference type="ChEBI" id="CHEBI:15378"/>
        <dbReference type="ChEBI" id="CHEBI:30616"/>
        <dbReference type="ChEBI" id="CHEBI:33019"/>
        <dbReference type="ChEBI" id="CHEBI:58095"/>
        <dbReference type="ChEBI" id="CHEBI:78442"/>
        <dbReference type="ChEBI" id="CHEBI:78531"/>
        <dbReference type="ChEBI" id="CHEBI:456215"/>
        <dbReference type="EC" id="6.1.1.20"/>
    </reaction>
</comment>
<evidence type="ECO:0000256" key="7">
    <source>
        <dbReference type="ARBA" id="ARBA00022723"/>
    </source>
</evidence>
<feature type="domain" description="TRNA-binding" evidence="17">
    <location>
        <begin position="39"/>
        <end position="155"/>
    </location>
</feature>
<evidence type="ECO:0000256" key="15">
    <source>
        <dbReference type="HAMAP-Rule" id="MF_00283"/>
    </source>
</evidence>
<dbReference type="PANTHER" id="PTHR10947:SF0">
    <property type="entry name" value="PHENYLALANINE--TRNA LIGASE BETA SUBUNIT"/>
    <property type="match status" value="1"/>
</dbReference>
<comment type="cofactor">
    <cofactor evidence="15">
        <name>Mg(2+)</name>
        <dbReference type="ChEBI" id="CHEBI:18420"/>
    </cofactor>
    <text evidence="15">Binds 2 magnesium ions per tetramer.</text>
</comment>
<dbReference type="GO" id="GO:0000287">
    <property type="term" value="F:magnesium ion binding"/>
    <property type="evidence" value="ECO:0007669"/>
    <property type="project" value="UniProtKB-UniRule"/>
</dbReference>
<keyword evidence="6 15" id="KW-0436">Ligase</keyword>
<dbReference type="GO" id="GO:0009328">
    <property type="term" value="C:phenylalanine-tRNA ligase complex"/>
    <property type="evidence" value="ECO:0007669"/>
    <property type="project" value="TreeGrafter"/>
</dbReference>
<dbReference type="SUPFAM" id="SSF56037">
    <property type="entry name" value="PheT/TilS domain"/>
    <property type="match status" value="1"/>
</dbReference>
<dbReference type="GO" id="GO:0000049">
    <property type="term" value="F:tRNA binding"/>
    <property type="evidence" value="ECO:0007669"/>
    <property type="project" value="UniProtKB-UniRule"/>
</dbReference>
<keyword evidence="12 15" id="KW-0648">Protein biosynthesis</keyword>
<name>A0A9D1ZW26_9FIRM</name>
<dbReference type="InterPro" id="IPR045060">
    <property type="entry name" value="Phe-tRNA-ligase_IIc_bsu"/>
</dbReference>
<dbReference type="Proteomes" id="UP000886750">
    <property type="component" value="Unassembled WGS sequence"/>
</dbReference>
<feature type="binding site" evidence="15">
    <location>
        <position position="468"/>
    </location>
    <ligand>
        <name>Mg(2+)</name>
        <dbReference type="ChEBI" id="CHEBI:18420"/>
        <note>shared with alpha subunit</note>
    </ligand>
</feature>
<dbReference type="InterPro" id="IPR005146">
    <property type="entry name" value="B3/B4_tRNA-bd"/>
</dbReference>
<dbReference type="SUPFAM" id="SSF54991">
    <property type="entry name" value="Anticodon-binding domain of PheRS"/>
    <property type="match status" value="1"/>
</dbReference>
<evidence type="ECO:0000256" key="6">
    <source>
        <dbReference type="ARBA" id="ARBA00022598"/>
    </source>
</evidence>
<dbReference type="CDD" id="cd02796">
    <property type="entry name" value="tRNA_bind_bactPheRS"/>
    <property type="match status" value="1"/>
</dbReference>
<dbReference type="Gene3D" id="3.30.930.10">
    <property type="entry name" value="Bira Bifunctional Protein, Domain 2"/>
    <property type="match status" value="1"/>
</dbReference>
<sequence>MKAPLSWLKDYVDIDVSAQELKDKLFSCGFEVEELIYVGQEIDRCVVGKITSIEKHPDADKLKICKLDCGEYGHDIQIVTGADNVHEGDVVPVALENSSLHGGIKIKKGKLRGVESYGMLCSGEELGINDDWYDGAEVNGILQLEKDIPLGTDIKKVVGLDDYIFDIAVTSNRPDCQSIYGIAREVAAVLKKPLYPVDLSYTEDSFSTKERVNVSVEAPDLCPRYIAHYVRELKIERSPLWMRRRLALSGLRAINNVVDITNFILLELGQPMHAFDLSRVAQNKICVRRAAEGERIVTLDEKEFKLSPENLVIADGAKPVALAGVMGGLNSGISDQTDEVLFESAKFERANIRRTSRALGQKSDSSARFEKGVDAYTTGVAINRALHLIEELGCGKIARDRWDINNSASEPTVVETSVSQINALLGIEVPKEEMRDILTRLNFNVAAKGDQLTVTAPAYREDIEGYPDIAEEVIREYGYDHIEGTFLKNAQATQGGLTAAQKNEERAKRALRMQNYSEIITYSFISPKDYELLRIGEEAKKAIKIKNPIGEDMSLMRTTLAPSMLDTVVRNIRRGNKAARLYELANVYIAKSLPLEQLPEERKTIGLGIYGEGEDFFSFKGAFEALALDLGVKFDYVPTKEIPFLHPGKSAKVFLYGNFVGYLGELAPDIAEQLVIETPVYLGELDYAALAEKLDTAIHYAPLPKFPEVERDLALVAGEEMTCAEVQRVISESCKYVTNVQLFDVYRGAQVGEGKKSMAFSLTFTPHEKAITPEDADGYVKRILKSLHEKLGLELR</sequence>
<evidence type="ECO:0000256" key="10">
    <source>
        <dbReference type="ARBA" id="ARBA00022842"/>
    </source>
</evidence>
<dbReference type="GO" id="GO:0006432">
    <property type="term" value="P:phenylalanyl-tRNA aminoacylation"/>
    <property type="evidence" value="ECO:0007669"/>
    <property type="project" value="UniProtKB-UniRule"/>
</dbReference>
<dbReference type="InterPro" id="IPR009061">
    <property type="entry name" value="DNA-bd_dom_put_sf"/>
</dbReference>
<dbReference type="InterPro" id="IPR041616">
    <property type="entry name" value="PheRS_beta_core"/>
</dbReference>
<keyword evidence="7 15" id="KW-0479">Metal-binding</keyword>
<dbReference type="InterPro" id="IPR005147">
    <property type="entry name" value="tRNA_synthase_B5-dom"/>
</dbReference>
<evidence type="ECO:0000313" key="20">
    <source>
        <dbReference type="EMBL" id="HIY96844.1"/>
    </source>
</evidence>
<evidence type="ECO:0000256" key="11">
    <source>
        <dbReference type="ARBA" id="ARBA00022884"/>
    </source>
</evidence>
<dbReference type="FunFam" id="3.50.40.10:FF:000001">
    <property type="entry name" value="Phenylalanine--tRNA ligase beta subunit"/>
    <property type="match status" value="1"/>
</dbReference>
<dbReference type="SMART" id="SM00873">
    <property type="entry name" value="B3_4"/>
    <property type="match status" value="1"/>
</dbReference>
<dbReference type="InterPro" id="IPR033714">
    <property type="entry name" value="tRNA_bind_bactPheRS"/>
</dbReference>
<evidence type="ECO:0000256" key="13">
    <source>
        <dbReference type="ARBA" id="ARBA00023146"/>
    </source>
</evidence>
<evidence type="ECO:0000256" key="4">
    <source>
        <dbReference type="ARBA" id="ARBA00022490"/>
    </source>
</evidence>
<evidence type="ECO:0000259" key="18">
    <source>
        <dbReference type="PROSITE" id="PS51447"/>
    </source>
</evidence>
<dbReference type="AlphaFoldDB" id="A0A9D1ZW26"/>
<dbReference type="InterPro" id="IPR004532">
    <property type="entry name" value="Phe-tRNA-ligase_IIc_bsu_bact"/>
</dbReference>
<dbReference type="NCBIfam" id="NF045760">
    <property type="entry name" value="YtpR"/>
    <property type="match status" value="1"/>
</dbReference>
<keyword evidence="5 16" id="KW-0820">tRNA-binding</keyword>
<evidence type="ECO:0000259" key="17">
    <source>
        <dbReference type="PROSITE" id="PS50886"/>
    </source>
</evidence>